<organism evidence="2 3">
    <name type="scientific">Candidatus Roizmanbacteria bacterium CG_4_9_14_0_2_um_filter_39_13</name>
    <dbReference type="NCBI Taxonomy" id="1974839"/>
    <lineage>
        <taxon>Bacteria</taxon>
        <taxon>Candidatus Roizmaniibacteriota</taxon>
    </lineage>
</organism>
<evidence type="ECO:0000313" key="3">
    <source>
        <dbReference type="Proteomes" id="UP000231383"/>
    </source>
</evidence>
<protein>
    <recommendedName>
        <fullName evidence="4">DUF2130 domain-containing protein</fullName>
    </recommendedName>
</protein>
<evidence type="ECO:0000256" key="1">
    <source>
        <dbReference type="SAM" id="Coils"/>
    </source>
</evidence>
<comment type="caution">
    <text evidence="2">The sequence shown here is derived from an EMBL/GenBank/DDBJ whole genome shotgun (WGS) entry which is preliminary data.</text>
</comment>
<dbReference type="Proteomes" id="UP000231383">
    <property type="component" value="Unassembled WGS sequence"/>
</dbReference>
<gene>
    <name evidence="2" type="ORF">CO051_06505</name>
</gene>
<evidence type="ECO:0008006" key="4">
    <source>
        <dbReference type="Google" id="ProtNLM"/>
    </source>
</evidence>
<proteinExistence type="predicted"/>
<keyword evidence="1" id="KW-0175">Coiled coil</keyword>
<dbReference type="Pfam" id="PF09903">
    <property type="entry name" value="DUF2130"/>
    <property type="match status" value="1"/>
</dbReference>
<sequence>MNNTKQKIQCPKCGESISIDDVLTHQIEEKIKKDFEIKQKIKEAELEQKEADLKKQADTLATSKKEIDSVVAKQVNDKMSEERLKLYKDAKTEAEKEQSAKTALLEEQLKNKEEKLAQATKNEIELRKEKIKLNEEKQAFELEKMRQLEEAKKTIVEEANKKATEEQQYVIAQLKKQLTDATKAKDDLARKLEQGSQQTQGEVLELELEEILKAEFPQDEIVPVPKGVKGADVIHKIIDRSGRLCGQIIWESKKTKAWSEGWIQKLKDDQRAIKADLAVIVSIVLPTEVKGFSLRDGVFVCDVKLAVNLASLLRYDLLKVSEANRALTGKEEKRDVVYAYVNSVDFKQRIQTIAEAFIEMKNDIDKEKRSYQAIWAKREKQVQRVIDNTFGIYGDLKGLTGGAIQEIKMLELEDGNNTELL</sequence>
<reference evidence="3" key="1">
    <citation type="submission" date="2017-09" db="EMBL/GenBank/DDBJ databases">
        <title>Depth-based differentiation of microbial function through sediment-hosted aquifers and enrichment of novel symbionts in the deep terrestrial subsurface.</title>
        <authorList>
            <person name="Probst A.J."/>
            <person name="Ladd B."/>
            <person name="Jarett J.K."/>
            <person name="Geller-Mcgrath D.E."/>
            <person name="Sieber C.M.K."/>
            <person name="Emerson J.B."/>
            <person name="Anantharaman K."/>
            <person name="Thomas B.C."/>
            <person name="Malmstrom R."/>
            <person name="Stieglmeier M."/>
            <person name="Klingl A."/>
            <person name="Woyke T."/>
            <person name="Ryan C.M."/>
            <person name="Banfield J.F."/>
        </authorList>
    </citation>
    <scope>NUCLEOTIDE SEQUENCE [LARGE SCALE GENOMIC DNA]</scope>
</reference>
<dbReference type="AlphaFoldDB" id="A0A2M8EWP0"/>
<accession>A0A2M8EWP0</accession>
<dbReference type="InterPro" id="IPR019219">
    <property type="entry name" value="DUF2130"/>
</dbReference>
<name>A0A2M8EWP0_9BACT</name>
<feature type="coiled-coil region" evidence="1">
    <location>
        <begin position="32"/>
        <end position="209"/>
    </location>
</feature>
<evidence type="ECO:0000313" key="2">
    <source>
        <dbReference type="EMBL" id="PJC30283.1"/>
    </source>
</evidence>
<dbReference type="EMBL" id="PFSC01000169">
    <property type="protein sequence ID" value="PJC30283.1"/>
    <property type="molecule type" value="Genomic_DNA"/>
</dbReference>